<keyword evidence="1" id="KW-0472">Membrane</keyword>
<feature type="transmembrane region" description="Helical" evidence="1">
    <location>
        <begin position="175"/>
        <end position="197"/>
    </location>
</feature>
<feature type="transmembrane region" description="Helical" evidence="1">
    <location>
        <begin position="92"/>
        <end position="112"/>
    </location>
</feature>
<dbReference type="EMBL" id="VOOR01000042">
    <property type="protein sequence ID" value="TXB61892.1"/>
    <property type="molecule type" value="Genomic_DNA"/>
</dbReference>
<feature type="transmembrane region" description="Helical" evidence="1">
    <location>
        <begin position="67"/>
        <end position="85"/>
    </location>
</feature>
<comment type="caution">
    <text evidence="2">The sequence shown here is derived from an EMBL/GenBank/DDBJ whole genome shotgun (WGS) entry which is preliminary data.</text>
</comment>
<evidence type="ECO:0000256" key="1">
    <source>
        <dbReference type="SAM" id="Phobius"/>
    </source>
</evidence>
<feature type="transmembrane region" description="Helical" evidence="1">
    <location>
        <begin position="269"/>
        <end position="288"/>
    </location>
</feature>
<evidence type="ECO:0000313" key="2">
    <source>
        <dbReference type="EMBL" id="TXB61892.1"/>
    </source>
</evidence>
<reference evidence="2 3" key="1">
    <citation type="submission" date="2019-08" db="EMBL/GenBank/DDBJ databases">
        <title>Genome of Phaeodactylibacter luteus.</title>
        <authorList>
            <person name="Bowman J.P."/>
        </authorList>
    </citation>
    <scope>NUCLEOTIDE SEQUENCE [LARGE SCALE GENOMIC DNA]</scope>
    <source>
        <strain evidence="2 3">KCTC 42180</strain>
    </source>
</reference>
<feature type="transmembrane region" description="Helical" evidence="1">
    <location>
        <begin position="28"/>
        <end position="47"/>
    </location>
</feature>
<accession>A0A5C6RKN9</accession>
<feature type="transmembrane region" description="Helical" evidence="1">
    <location>
        <begin position="132"/>
        <end position="154"/>
    </location>
</feature>
<sequence length="318" mass="36514">MNPHARRAAEQLFVFFFNPAFRHRFERVTLSLAIASFLGHLALIVLHDLHWINLGLGPSELFISPVTAIYTPFSFILVYEVYMLIYHLPDSFTISIGKQYEIISLIIVRRIFKDISKLDISDNWLGSYRNGLLAADMACILVLFGLIFWFYWLRKRRPRLQQPSDIHQFVVKKKGISGLLAPILFLLAVYSLGNWLLDLQQFNLGRLDELPDINKVFYNEFFTLMILFDVLILMLSFRYTDNYSQLIRNSGFVISTVLIRLSFSAEGVLNPILITVGVLFGTLMLALYNLMGRLEAERANEARELAGKEAQGKAQHNG</sequence>
<organism evidence="2 3">
    <name type="scientific">Phaeodactylibacter luteus</name>
    <dbReference type="NCBI Taxonomy" id="1564516"/>
    <lineage>
        <taxon>Bacteria</taxon>
        <taxon>Pseudomonadati</taxon>
        <taxon>Bacteroidota</taxon>
        <taxon>Saprospiria</taxon>
        <taxon>Saprospirales</taxon>
        <taxon>Haliscomenobacteraceae</taxon>
        <taxon>Phaeodactylibacter</taxon>
    </lineage>
</organism>
<name>A0A5C6RKN9_9BACT</name>
<dbReference type="RefSeq" id="WP_147168713.1">
    <property type="nucleotide sequence ID" value="NZ_VOOR01000042.1"/>
</dbReference>
<keyword evidence="3" id="KW-1185">Reference proteome</keyword>
<proteinExistence type="predicted"/>
<keyword evidence="1" id="KW-1133">Transmembrane helix</keyword>
<gene>
    <name evidence="2" type="ORF">FRY97_16720</name>
</gene>
<feature type="transmembrane region" description="Helical" evidence="1">
    <location>
        <begin position="217"/>
        <end position="239"/>
    </location>
</feature>
<dbReference type="Proteomes" id="UP000321580">
    <property type="component" value="Unassembled WGS sequence"/>
</dbReference>
<evidence type="ECO:0000313" key="3">
    <source>
        <dbReference type="Proteomes" id="UP000321580"/>
    </source>
</evidence>
<dbReference type="OrthoDB" id="828109at2"/>
<dbReference type="AlphaFoldDB" id="A0A5C6RKN9"/>
<feature type="transmembrane region" description="Helical" evidence="1">
    <location>
        <begin position="246"/>
        <end position="263"/>
    </location>
</feature>
<protein>
    <submittedName>
        <fullName evidence="2">Uncharacterized protein</fullName>
    </submittedName>
</protein>
<keyword evidence="1" id="KW-0812">Transmembrane</keyword>